<protein>
    <submittedName>
        <fullName evidence="1">Uncharacterized protein</fullName>
    </submittedName>
</protein>
<evidence type="ECO:0000313" key="1">
    <source>
        <dbReference type="EMBL" id="OGG02518.1"/>
    </source>
</evidence>
<evidence type="ECO:0000313" key="2">
    <source>
        <dbReference type="Proteomes" id="UP000178448"/>
    </source>
</evidence>
<reference evidence="1 2" key="1">
    <citation type="journal article" date="2016" name="Nat. Commun.">
        <title>Thousands of microbial genomes shed light on interconnected biogeochemical processes in an aquifer system.</title>
        <authorList>
            <person name="Anantharaman K."/>
            <person name="Brown C.T."/>
            <person name="Hug L.A."/>
            <person name="Sharon I."/>
            <person name="Castelle C.J."/>
            <person name="Probst A.J."/>
            <person name="Thomas B.C."/>
            <person name="Singh A."/>
            <person name="Wilkins M.J."/>
            <person name="Karaoz U."/>
            <person name="Brodie E.L."/>
            <person name="Williams K.H."/>
            <person name="Hubbard S.S."/>
            <person name="Banfield J.F."/>
        </authorList>
    </citation>
    <scope>NUCLEOTIDE SEQUENCE [LARGE SCALE GENOMIC DNA]</scope>
</reference>
<sequence length="213" mass="22953">MPKQKSEAGIHHYSPEDAGQEISALIVMQAFRFLSNARYDIRPYPVGSAEQIIRYDKYCQRLRIMTVPLAHGESVLPSELADTVLVALTPEADNIEVLREPGMTGFQVVYAGADTGRPDGNLRIIQTLEAGGAKISGKYAVCNGNGGSDGAKTVSQNRMYADWVRPADFASPQAHTDLRIIPVGFEFRIPGSGYIIGPVNVSGIPAKTNGFSG</sequence>
<name>A0A1F5YQP8_9BACT</name>
<accession>A0A1F5YQP8</accession>
<dbReference type="AlphaFoldDB" id="A0A1F5YQP8"/>
<comment type="caution">
    <text evidence="1">The sequence shown here is derived from an EMBL/GenBank/DDBJ whole genome shotgun (WGS) entry which is preliminary data.</text>
</comment>
<gene>
    <name evidence="1" type="ORF">A2Z33_01835</name>
</gene>
<dbReference type="STRING" id="1798374.A2Z33_01835"/>
<organism evidence="1 2">
    <name type="scientific">Candidatus Gottesmanbacteria bacterium RBG_16_52_11</name>
    <dbReference type="NCBI Taxonomy" id="1798374"/>
    <lineage>
        <taxon>Bacteria</taxon>
        <taxon>Candidatus Gottesmaniibacteriota</taxon>
    </lineage>
</organism>
<dbReference type="Proteomes" id="UP000178448">
    <property type="component" value="Unassembled WGS sequence"/>
</dbReference>
<proteinExistence type="predicted"/>
<dbReference type="EMBL" id="MFJD01000007">
    <property type="protein sequence ID" value="OGG02518.1"/>
    <property type="molecule type" value="Genomic_DNA"/>
</dbReference>